<dbReference type="EMBL" id="PJNH01000004">
    <property type="protein sequence ID" value="PKR76699.1"/>
    <property type="molecule type" value="Genomic_DNA"/>
</dbReference>
<comment type="caution">
    <text evidence="2">The sequence shown here is derived from an EMBL/GenBank/DDBJ whole genome shotgun (WGS) entry which is preliminary data.</text>
</comment>
<dbReference type="Proteomes" id="UP000243524">
    <property type="component" value="Unassembled WGS sequence"/>
</dbReference>
<dbReference type="RefSeq" id="WP_101332449.1">
    <property type="nucleotide sequence ID" value="NZ_PJNH01000004.1"/>
</dbReference>
<keyword evidence="1" id="KW-0812">Transmembrane</keyword>
<evidence type="ECO:0000313" key="2">
    <source>
        <dbReference type="EMBL" id="PKR76699.1"/>
    </source>
</evidence>
<evidence type="ECO:0000256" key="1">
    <source>
        <dbReference type="SAM" id="Phobius"/>
    </source>
</evidence>
<keyword evidence="1" id="KW-0472">Membrane</keyword>
<sequence>MHRCNYCDRKFKWIEIVLESNKGQPNEIRCKNCGMLYKTTEETKKLEVSLLALPVFLIIAISVEVNWALSLMIFLLMFLMTLVRPFFAKYEFAEEDGKSKNKFGKVFGSIVAIAALGFIIWSIIPKHVSGTYDGPIEGEGVETNENFHVEIDGTITFNIFTFNQRFEGDLEIEGINLPISTKNSTAVIEFDSNKVGDFYYKYQEKGEEKEYEFGTAHADFGLGFGLKDLTLFHADTKTVYRAPANHSFDNRLFYWIPFKSTIEVIEFY</sequence>
<evidence type="ECO:0000313" key="3">
    <source>
        <dbReference type="Proteomes" id="UP000243524"/>
    </source>
</evidence>
<keyword evidence="1" id="KW-1133">Transmembrane helix</keyword>
<dbReference type="InterPro" id="IPR026369">
    <property type="entry name" value="CxxC_20_CxxC"/>
</dbReference>
<protein>
    <submittedName>
        <fullName evidence="2">Uncharacterized protein</fullName>
    </submittedName>
</protein>
<feature type="transmembrane region" description="Helical" evidence="1">
    <location>
        <begin position="107"/>
        <end position="124"/>
    </location>
</feature>
<organism evidence="2 3">
    <name type="scientific">Halalkalibacillus sediminis</name>
    <dbReference type="NCBI Taxonomy" id="2018042"/>
    <lineage>
        <taxon>Bacteria</taxon>
        <taxon>Bacillati</taxon>
        <taxon>Bacillota</taxon>
        <taxon>Bacilli</taxon>
        <taxon>Bacillales</taxon>
        <taxon>Bacillaceae</taxon>
        <taxon>Halalkalibacillus</taxon>
    </lineage>
</organism>
<dbReference type="NCBIfam" id="TIGR04104">
    <property type="entry name" value="cxxc_20_cxxc"/>
    <property type="match status" value="1"/>
</dbReference>
<gene>
    <name evidence="2" type="ORF">CEY16_12840</name>
</gene>
<proteinExistence type="predicted"/>
<dbReference type="OrthoDB" id="2970506at2"/>
<feature type="transmembrane region" description="Helical" evidence="1">
    <location>
        <begin position="69"/>
        <end position="87"/>
    </location>
</feature>
<name>A0A2I0QQV2_9BACI</name>
<keyword evidence="3" id="KW-1185">Reference proteome</keyword>
<feature type="transmembrane region" description="Helical" evidence="1">
    <location>
        <begin position="46"/>
        <end position="63"/>
    </location>
</feature>
<accession>A0A2I0QQV2</accession>
<reference evidence="2 3" key="1">
    <citation type="submission" date="2017-06" db="EMBL/GenBank/DDBJ databases">
        <title>the draft geome sequence of Illustriluteabacillus marina B3227.</title>
        <authorList>
            <person name="He R.-H."/>
            <person name="Du Z.-J."/>
        </authorList>
    </citation>
    <scope>NUCLEOTIDE SEQUENCE [LARGE SCALE GENOMIC DNA]</scope>
    <source>
        <strain evidence="2 3">B3227</strain>
    </source>
</reference>
<dbReference type="AlphaFoldDB" id="A0A2I0QQV2"/>